<dbReference type="PROSITE" id="PS51435">
    <property type="entry name" value="AP_NUCLEASE_F1_4"/>
    <property type="match status" value="1"/>
</dbReference>
<dbReference type="InterPro" id="IPR036691">
    <property type="entry name" value="Endo/exonu/phosph_ase_sf"/>
</dbReference>
<comment type="caution">
    <text evidence="16">The sequence shown here is derived from an EMBL/GenBank/DDBJ whole genome shotgun (WGS) entry which is preliminary data.</text>
</comment>
<evidence type="ECO:0000256" key="13">
    <source>
        <dbReference type="PROSITE-ProRule" id="PRU01343"/>
    </source>
</evidence>
<dbReference type="InterPro" id="IPR010666">
    <property type="entry name" value="Znf_GRF"/>
</dbReference>
<evidence type="ECO:0000256" key="14">
    <source>
        <dbReference type="SAM" id="MobiDB-lite"/>
    </source>
</evidence>
<evidence type="ECO:0000256" key="7">
    <source>
        <dbReference type="ARBA" id="ARBA00022833"/>
    </source>
</evidence>
<evidence type="ECO:0000256" key="6">
    <source>
        <dbReference type="ARBA" id="ARBA00022801"/>
    </source>
</evidence>
<dbReference type="EMBL" id="JAWIZZ010000053">
    <property type="protein sequence ID" value="KAK5778372.1"/>
    <property type="molecule type" value="Genomic_DNA"/>
</dbReference>
<dbReference type="GO" id="GO:0005634">
    <property type="term" value="C:nucleus"/>
    <property type="evidence" value="ECO:0007669"/>
    <property type="project" value="TreeGrafter"/>
</dbReference>
<feature type="site" description="Interaction with DNA substrate" evidence="12">
    <location>
        <position position="356"/>
    </location>
</feature>
<comment type="cofactor">
    <cofactor evidence="1">
        <name>Mn(2+)</name>
        <dbReference type="ChEBI" id="CHEBI:29035"/>
    </cofactor>
</comment>
<evidence type="ECO:0000256" key="11">
    <source>
        <dbReference type="PIRSR" id="PIRSR604808-2"/>
    </source>
</evidence>
<proteinExistence type="inferred from homology"/>
<evidence type="ECO:0000256" key="1">
    <source>
        <dbReference type="ARBA" id="ARBA00001936"/>
    </source>
</evidence>
<keyword evidence="4 11" id="KW-0479">Metal-binding</keyword>
<feature type="compositionally biased region" description="Low complexity" evidence="14">
    <location>
        <begin position="410"/>
        <end position="428"/>
    </location>
</feature>
<protein>
    <recommendedName>
        <fullName evidence="3">DNA-(apurinic or apyrimidinic site) endonuclease 2</fullName>
    </recommendedName>
</protein>
<feature type="binding site" evidence="11">
    <location>
        <position position="66"/>
    </location>
    <ligand>
        <name>Mg(2+)</name>
        <dbReference type="ChEBI" id="CHEBI:18420"/>
        <label>1</label>
    </ligand>
</feature>
<dbReference type="PANTHER" id="PTHR22748">
    <property type="entry name" value="AP ENDONUCLEASE"/>
    <property type="match status" value="1"/>
</dbReference>
<evidence type="ECO:0000259" key="15">
    <source>
        <dbReference type="PROSITE" id="PS51999"/>
    </source>
</evidence>
<feature type="active site" description="Proton acceptor" evidence="10">
    <location>
        <position position="356"/>
    </location>
</feature>
<feature type="binding site" evidence="11">
    <location>
        <position position="226"/>
    </location>
    <ligand>
        <name>Mg(2+)</name>
        <dbReference type="ChEBI" id="CHEBI:18420"/>
        <label>1</label>
    </ligand>
</feature>
<dbReference type="GO" id="GO:0008311">
    <property type="term" value="F:double-stranded DNA 3'-5' DNA exonuclease activity"/>
    <property type="evidence" value="ECO:0007669"/>
    <property type="project" value="TreeGrafter"/>
</dbReference>
<evidence type="ECO:0000256" key="3">
    <source>
        <dbReference type="ARBA" id="ARBA00013541"/>
    </source>
</evidence>
<dbReference type="InterPro" id="IPR005135">
    <property type="entry name" value="Endo/exonuclease/phosphatase"/>
</dbReference>
<dbReference type="PANTHER" id="PTHR22748:SF4">
    <property type="entry name" value="DNA-(APURINIC OR APYRIMIDINIC SITE) ENDONUCLEASE 2"/>
    <property type="match status" value="1"/>
</dbReference>
<dbReference type="Pfam" id="PF06839">
    <property type="entry name" value="Zn_ribbon_GRF"/>
    <property type="match status" value="1"/>
</dbReference>
<feature type="active site" evidence="10">
    <location>
        <position position="185"/>
    </location>
</feature>
<feature type="active site" description="Proton donor/acceptor" evidence="10">
    <location>
        <position position="226"/>
    </location>
</feature>
<feature type="binding site" evidence="11">
    <location>
        <position position="355"/>
    </location>
    <ligand>
        <name>Mg(2+)</name>
        <dbReference type="ChEBI" id="CHEBI:18420"/>
        <label>1</label>
    </ligand>
</feature>
<comment type="similarity">
    <text evidence="2">Belongs to the DNA repair enzymes AP/ExoA family.</text>
</comment>
<dbReference type="GO" id="GO:0003677">
    <property type="term" value="F:DNA binding"/>
    <property type="evidence" value="ECO:0007669"/>
    <property type="project" value="InterPro"/>
</dbReference>
<keyword evidence="9" id="KW-0539">Nucleus</keyword>
<dbReference type="GO" id="GO:0003906">
    <property type="term" value="F:DNA-(apurinic or apyrimidinic site) endonuclease activity"/>
    <property type="evidence" value="ECO:0007669"/>
    <property type="project" value="TreeGrafter"/>
</dbReference>
<dbReference type="GO" id="GO:0006284">
    <property type="term" value="P:base-excision repair"/>
    <property type="evidence" value="ECO:0007669"/>
    <property type="project" value="TreeGrafter"/>
</dbReference>
<accession>A0AAN7WN27</accession>
<evidence type="ECO:0000256" key="9">
    <source>
        <dbReference type="ARBA" id="ARBA00023242"/>
    </source>
</evidence>
<keyword evidence="11" id="KW-0464">Manganese</keyword>
<keyword evidence="5 13" id="KW-0863">Zinc-finger</keyword>
<name>A0AAN7WN27_9SACH</name>
<reference evidence="17" key="1">
    <citation type="submission" date="2023-07" db="EMBL/GenBank/DDBJ databases">
        <title>A draft genome of Kazachstania heterogenica Y-27499.</title>
        <authorList>
            <person name="Donic C."/>
            <person name="Kralova J.S."/>
            <person name="Fidel L."/>
            <person name="Ben-Dor S."/>
            <person name="Jung S."/>
        </authorList>
    </citation>
    <scope>NUCLEOTIDE SEQUENCE [LARGE SCALE GENOMIC DNA]</scope>
    <source>
        <strain evidence="17">Y27499</strain>
    </source>
</reference>
<evidence type="ECO:0000256" key="8">
    <source>
        <dbReference type="ARBA" id="ARBA00022842"/>
    </source>
</evidence>
<dbReference type="SUPFAM" id="SSF56219">
    <property type="entry name" value="DNase I-like"/>
    <property type="match status" value="1"/>
</dbReference>
<feature type="domain" description="GRF-type" evidence="15">
    <location>
        <begin position="513"/>
        <end position="557"/>
    </location>
</feature>
<dbReference type="GO" id="GO:0008081">
    <property type="term" value="F:phosphoric diester hydrolase activity"/>
    <property type="evidence" value="ECO:0007669"/>
    <property type="project" value="TreeGrafter"/>
</dbReference>
<sequence>MTGGILKKPLIGDNGQEQNDSKLIRFVTFNVNGVRTLFQYQPFSRMNESLKQVFNYFDTDVITFQELKIERSVIQKWGQVDGFYSFISLPISKKGYSGVGCWIRKYPVGHPLHHFMKVVKAEEGITGYLKIKLDKQRTTRYRDDPNINIGGYYDILSEEDALTIDSQGRCVIVELSCNLIIFSTYCPANSTKTEEGEIFRMRFLKVLFGRIRNLERMGKRVILMGDLNVCRDLIDSAELLDQANIKIENGINDMSKIYYPIYKNFILNPETPHRRILNQLLTDSLIPECSKDGILIDSTRFIQGRHRLKMYTVWNTLKNTRPSNFGSRIDFILISDKWKDKIRNSNILPEVMGSDHCPVFTDMSFAIQEINCAPKSDVKIPKFEASFKYNLLNHNILTMFSATSNKKRSISCSSSSSTSSSITDITNNSNSVLHSSANNLSKRIKSNSRANTIDSFFTTEKSVGSKTKKTTKTIYPNQSRATSDLIISEPTSKGNIQKQKLTFKDIFGEPPKCKHGEETVLKTSKSSNNPGRRFWTCNRPRGSVNDNESSCGFFQWV</sequence>
<keyword evidence="8 11" id="KW-0460">Magnesium</keyword>
<feature type="binding site" evidence="11">
    <location>
        <position position="356"/>
    </location>
    <ligand>
        <name>Mg(2+)</name>
        <dbReference type="ChEBI" id="CHEBI:18420"/>
        <label>1</label>
    </ligand>
</feature>
<gene>
    <name evidence="16" type="ORF">RI543_004034</name>
</gene>
<evidence type="ECO:0000256" key="12">
    <source>
        <dbReference type="PIRSR" id="PIRSR604808-3"/>
    </source>
</evidence>
<dbReference type="InterPro" id="IPR004808">
    <property type="entry name" value="AP_endonuc_1"/>
</dbReference>
<keyword evidence="7" id="KW-0862">Zinc</keyword>
<evidence type="ECO:0000256" key="10">
    <source>
        <dbReference type="PIRSR" id="PIRSR604808-1"/>
    </source>
</evidence>
<evidence type="ECO:0000313" key="17">
    <source>
        <dbReference type="Proteomes" id="UP001306508"/>
    </source>
</evidence>
<dbReference type="PROSITE" id="PS00728">
    <property type="entry name" value="AP_NUCLEASE_F1_3"/>
    <property type="match status" value="1"/>
</dbReference>
<evidence type="ECO:0000256" key="4">
    <source>
        <dbReference type="ARBA" id="ARBA00022723"/>
    </source>
</evidence>
<dbReference type="GO" id="GO:0008270">
    <property type="term" value="F:zinc ion binding"/>
    <property type="evidence" value="ECO:0007669"/>
    <property type="project" value="UniProtKB-KW"/>
</dbReference>
<keyword evidence="6" id="KW-0378">Hydrolase</keyword>
<keyword evidence="17" id="KW-1185">Reference proteome</keyword>
<evidence type="ECO:0000313" key="16">
    <source>
        <dbReference type="EMBL" id="KAK5778372.1"/>
    </source>
</evidence>
<dbReference type="Gene3D" id="3.60.10.10">
    <property type="entry name" value="Endonuclease/exonuclease/phosphatase"/>
    <property type="match status" value="1"/>
</dbReference>
<evidence type="ECO:0000256" key="2">
    <source>
        <dbReference type="ARBA" id="ARBA00007092"/>
    </source>
</evidence>
<feature type="binding site" evidence="11">
    <location>
        <position position="30"/>
    </location>
    <ligand>
        <name>Mg(2+)</name>
        <dbReference type="ChEBI" id="CHEBI:18420"/>
        <label>1</label>
    </ligand>
</feature>
<evidence type="ECO:0000256" key="5">
    <source>
        <dbReference type="ARBA" id="ARBA00022771"/>
    </source>
</evidence>
<dbReference type="InterPro" id="IPR020848">
    <property type="entry name" value="AP_endonuclease_F1_CS"/>
</dbReference>
<feature type="region of interest" description="Disordered" evidence="14">
    <location>
        <begin position="408"/>
        <end position="428"/>
    </location>
</feature>
<comment type="cofactor">
    <cofactor evidence="11">
        <name>Mg(2+)</name>
        <dbReference type="ChEBI" id="CHEBI:18420"/>
    </cofactor>
    <cofactor evidence="11">
        <name>Mn(2+)</name>
        <dbReference type="ChEBI" id="CHEBI:29035"/>
    </cofactor>
    <text evidence="11">Probably binds two magnesium or manganese ions per subunit.</text>
</comment>
<dbReference type="PROSITE" id="PS51999">
    <property type="entry name" value="ZF_GRF"/>
    <property type="match status" value="1"/>
</dbReference>
<organism evidence="16 17">
    <name type="scientific">Arxiozyma heterogenica</name>
    <dbReference type="NCBI Taxonomy" id="278026"/>
    <lineage>
        <taxon>Eukaryota</taxon>
        <taxon>Fungi</taxon>
        <taxon>Dikarya</taxon>
        <taxon>Ascomycota</taxon>
        <taxon>Saccharomycotina</taxon>
        <taxon>Saccharomycetes</taxon>
        <taxon>Saccharomycetales</taxon>
        <taxon>Saccharomycetaceae</taxon>
        <taxon>Arxiozyma</taxon>
    </lineage>
</organism>
<feature type="binding site" evidence="11">
    <location>
        <position position="228"/>
    </location>
    <ligand>
        <name>Mg(2+)</name>
        <dbReference type="ChEBI" id="CHEBI:18420"/>
        <label>1</label>
    </ligand>
</feature>
<dbReference type="AlphaFoldDB" id="A0AAN7WN27"/>
<feature type="site" description="Important for catalytic activity" evidence="12">
    <location>
        <position position="330"/>
    </location>
</feature>
<dbReference type="Proteomes" id="UP001306508">
    <property type="component" value="Unassembled WGS sequence"/>
</dbReference>
<dbReference type="Pfam" id="PF03372">
    <property type="entry name" value="Exo_endo_phos"/>
    <property type="match status" value="1"/>
</dbReference>
<feature type="site" description="Transition state stabilizer" evidence="12">
    <location>
        <position position="228"/>
    </location>
</feature>